<sequence>MAQWSNIWLTLPGVPILLLVLVKQPRIAKGAVGVVGKAVDNHHHIAGAEAFVTGGEKSSPPAPLALSSALSIT</sequence>
<organism evidence="3 4">
    <name type="scientific">Vreelandella olivaria</name>
    <dbReference type="NCBI Taxonomy" id="390919"/>
    <lineage>
        <taxon>Bacteria</taxon>
        <taxon>Pseudomonadati</taxon>
        <taxon>Pseudomonadota</taxon>
        <taxon>Gammaproteobacteria</taxon>
        <taxon>Oceanospirillales</taxon>
        <taxon>Halomonadaceae</taxon>
        <taxon>Vreelandella</taxon>
    </lineage>
</organism>
<name>A0ABN5X1R9_9GAMM</name>
<protein>
    <submittedName>
        <fullName evidence="3">Uncharacterized protein</fullName>
    </submittedName>
</protein>
<keyword evidence="2" id="KW-1133">Transmembrane helix</keyword>
<reference evidence="4" key="1">
    <citation type="journal article" date="2019" name="Microbiol. Resour. Announc.">
        <title>Complete Genome Sequence of Halomonas olivaria, a Moderately Halophilic Bacterium Isolated from Olive Processing Effluents, Obtained by Nanopore Sequencing.</title>
        <authorList>
            <person name="Nagata S."/>
            <person name="Ii K.M."/>
            <person name="Tsukimi T."/>
            <person name="Miura M.C."/>
            <person name="Galipon J."/>
            <person name="Arakawa K."/>
        </authorList>
    </citation>
    <scope>NUCLEOTIDE SEQUENCE [LARGE SCALE GENOMIC DNA]</scope>
    <source>
        <strain evidence="4">TYRC17</strain>
    </source>
</reference>
<feature type="region of interest" description="Disordered" evidence="1">
    <location>
        <begin position="54"/>
        <end position="73"/>
    </location>
</feature>
<evidence type="ECO:0000256" key="1">
    <source>
        <dbReference type="SAM" id="MobiDB-lite"/>
    </source>
</evidence>
<feature type="compositionally biased region" description="Low complexity" evidence="1">
    <location>
        <begin position="64"/>
        <end position="73"/>
    </location>
</feature>
<keyword evidence="2" id="KW-0812">Transmembrane</keyword>
<dbReference type="Proteomes" id="UP000289555">
    <property type="component" value="Chromosome"/>
</dbReference>
<evidence type="ECO:0000256" key="2">
    <source>
        <dbReference type="SAM" id="Phobius"/>
    </source>
</evidence>
<proteinExistence type="predicted"/>
<accession>A0ABN5X1R9</accession>
<gene>
    <name evidence="3" type="ORF">HORIV_49660</name>
</gene>
<keyword evidence="4" id="KW-1185">Reference proteome</keyword>
<evidence type="ECO:0000313" key="3">
    <source>
        <dbReference type="EMBL" id="BBI52545.1"/>
    </source>
</evidence>
<feature type="transmembrane region" description="Helical" evidence="2">
    <location>
        <begin position="6"/>
        <end position="22"/>
    </location>
</feature>
<evidence type="ECO:0000313" key="4">
    <source>
        <dbReference type="Proteomes" id="UP000289555"/>
    </source>
</evidence>
<keyword evidence="2" id="KW-0472">Membrane</keyword>
<dbReference type="EMBL" id="AP019416">
    <property type="protein sequence ID" value="BBI52545.1"/>
    <property type="molecule type" value="Genomic_DNA"/>
</dbReference>